<dbReference type="PANTHER" id="PTHR13061:SF29">
    <property type="entry name" value="GAMMA CARBONIC ANHYDRASE-LIKE 1, MITOCHONDRIAL-RELATED"/>
    <property type="match status" value="1"/>
</dbReference>
<dbReference type="SUPFAM" id="SSF51161">
    <property type="entry name" value="Trimeric LpxA-like enzymes"/>
    <property type="match status" value="1"/>
</dbReference>
<sequence length="175" mass="18586">MKFSYKGYSPKVADDVYIAPGAQVIGDVEIGAGSSIWPNAVVRGDMAKITIGQRTNIQDNCTLHVDDEHPLIIGDDVTVGHNAVLHGCTIGNNALIGMGAIILDGAKIGDQALIGAGTLIPPGKEIPPRSLVVGSPGKVVRELKDEELAALKRSAEVYAKKAQTYRKQVQPYEDE</sequence>
<evidence type="ECO:0000313" key="2">
    <source>
        <dbReference type="Proteomes" id="UP000267250"/>
    </source>
</evidence>
<dbReference type="InterPro" id="IPR047324">
    <property type="entry name" value="LbH_gamma_CA-like"/>
</dbReference>
<organism evidence="1 2">
    <name type="scientific">Anoxybacter fermentans</name>
    <dbReference type="NCBI Taxonomy" id="1323375"/>
    <lineage>
        <taxon>Bacteria</taxon>
        <taxon>Bacillati</taxon>
        <taxon>Bacillota</taxon>
        <taxon>Clostridia</taxon>
        <taxon>Halanaerobiales</taxon>
        <taxon>Anoxybacter</taxon>
    </lineage>
</organism>
<dbReference type="Pfam" id="PF00132">
    <property type="entry name" value="Hexapep"/>
    <property type="match status" value="2"/>
</dbReference>
<protein>
    <submittedName>
        <fullName evidence="1">Gamma carbonic anhydrase family protein</fullName>
    </submittedName>
</protein>
<accession>A0A3Q9HND4</accession>
<dbReference type="PANTHER" id="PTHR13061">
    <property type="entry name" value="DYNACTIN SUBUNIT P25"/>
    <property type="match status" value="1"/>
</dbReference>
<evidence type="ECO:0000313" key="1">
    <source>
        <dbReference type="EMBL" id="AZR71974.1"/>
    </source>
</evidence>
<dbReference type="InterPro" id="IPR001451">
    <property type="entry name" value="Hexapep"/>
</dbReference>
<proteinExistence type="predicted"/>
<dbReference type="CDD" id="cd04645">
    <property type="entry name" value="LbH_gamma_CA_like"/>
    <property type="match status" value="1"/>
</dbReference>
<reference evidence="1 2" key="1">
    <citation type="submission" date="2016-07" db="EMBL/GenBank/DDBJ databases">
        <title>Genome and transcriptome analysis of iron-reducing fermentative bacteria Anoxybacter fermentans.</title>
        <authorList>
            <person name="Zeng X."/>
            <person name="Shao Z."/>
        </authorList>
    </citation>
    <scope>NUCLEOTIDE SEQUENCE [LARGE SCALE GENOMIC DNA]</scope>
    <source>
        <strain evidence="1 2">DY22613</strain>
    </source>
</reference>
<dbReference type="OrthoDB" id="9803036at2"/>
<dbReference type="Gene3D" id="2.160.10.10">
    <property type="entry name" value="Hexapeptide repeat proteins"/>
    <property type="match status" value="1"/>
</dbReference>
<keyword evidence="2" id="KW-1185">Reference proteome</keyword>
<gene>
    <name evidence="1" type="ORF">BBF96_00280</name>
</gene>
<name>A0A3Q9HND4_9FIRM</name>
<dbReference type="InterPro" id="IPR050484">
    <property type="entry name" value="Transf_Hexapept/Carb_Anhydrase"/>
</dbReference>
<dbReference type="AlphaFoldDB" id="A0A3Q9HND4"/>
<dbReference type="InterPro" id="IPR011004">
    <property type="entry name" value="Trimer_LpxA-like_sf"/>
</dbReference>
<dbReference type="KEGG" id="aft:BBF96_00280"/>
<dbReference type="EMBL" id="CP016379">
    <property type="protein sequence ID" value="AZR71974.1"/>
    <property type="molecule type" value="Genomic_DNA"/>
</dbReference>
<dbReference type="RefSeq" id="WP_127015307.1">
    <property type="nucleotide sequence ID" value="NZ_CP016379.1"/>
</dbReference>
<dbReference type="Proteomes" id="UP000267250">
    <property type="component" value="Chromosome"/>
</dbReference>